<evidence type="ECO:0000256" key="6">
    <source>
        <dbReference type="ARBA" id="ARBA00022989"/>
    </source>
</evidence>
<keyword evidence="3" id="KW-0328">Glycosyltransferase</keyword>
<organism evidence="11 12">
    <name type="scientific">Singulisphaera acidiphila (strain ATCC BAA-1392 / DSM 18658 / VKM B-2454 / MOB10)</name>
    <dbReference type="NCBI Taxonomy" id="886293"/>
    <lineage>
        <taxon>Bacteria</taxon>
        <taxon>Pseudomonadati</taxon>
        <taxon>Planctomycetota</taxon>
        <taxon>Planctomycetia</taxon>
        <taxon>Isosphaerales</taxon>
        <taxon>Isosphaeraceae</taxon>
        <taxon>Singulisphaera</taxon>
    </lineage>
</organism>
<feature type="transmembrane region" description="Helical" evidence="9">
    <location>
        <begin position="273"/>
        <end position="293"/>
    </location>
</feature>
<accession>L0DQ51</accession>
<protein>
    <submittedName>
        <fullName evidence="11">PMT family glycosyltransferase, 4-amino-4-deoxy-L-arabinose transferase</fullName>
    </submittedName>
</protein>
<feature type="domain" description="Glycosyltransferase RgtA/B/C/D-like" evidence="10">
    <location>
        <begin position="119"/>
        <end position="292"/>
    </location>
</feature>
<evidence type="ECO:0000256" key="8">
    <source>
        <dbReference type="SAM" id="MobiDB-lite"/>
    </source>
</evidence>
<name>L0DQ51_SINAD</name>
<evidence type="ECO:0000256" key="7">
    <source>
        <dbReference type="ARBA" id="ARBA00023136"/>
    </source>
</evidence>
<dbReference type="PANTHER" id="PTHR33908">
    <property type="entry name" value="MANNOSYLTRANSFERASE YKCB-RELATED"/>
    <property type="match status" value="1"/>
</dbReference>
<feature type="transmembrane region" description="Helical" evidence="9">
    <location>
        <begin position="203"/>
        <end position="220"/>
    </location>
</feature>
<dbReference type="InterPro" id="IPR050297">
    <property type="entry name" value="LipidA_mod_glycosyltrf_83"/>
</dbReference>
<dbReference type="HOGENOM" id="CLU_599610_0_0_0"/>
<feature type="transmembrane region" description="Helical" evidence="9">
    <location>
        <begin position="232"/>
        <end position="253"/>
    </location>
</feature>
<reference evidence="11 12" key="1">
    <citation type="submission" date="2012-02" db="EMBL/GenBank/DDBJ databases">
        <title>Complete sequence of chromosome of Singulisphaera acidiphila DSM 18658.</title>
        <authorList>
            <consortium name="US DOE Joint Genome Institute (JGI-PGF)"/>
            <person name="Lucas S."/>
            <person name="Copeland A."/>
            <person name="Lapidus A."/>
            <person name="Glavina del Rio T."/>
            <person name="Dalin E."/>
            <person name="Tice H."/>
            <person name="Bruce D."/>
            <person name="Goodwin L."/>
            <person name="Pitluck S."/>
            <person name="Peters L."/>
            <person name="Ovchinnikova G."/>
            <person name="Chertkov O."/>
            <person name="Kyrpides N."/>
            <person name="Mavromatis K."/>
            <person name="Ivanova N."/>
            <person name="Brettin T."/>
            <person name="Detter J.C."/>
            <person name="Han C."/>
            <person name="Larimer F."/>
            <person name="Land M."/>
            <person name="Hauser L."/>
            <person name="Markowitz V."/>
            <person name="Cheng J.-F."/>
            <person name="Hugenholtz P."/>
            <person name="Woyke T."/>
            <person name="Wu D."/>
            <person name="Tindall B."/>
            <person name="Pomrenke H."/>
            <person name="Brambilla E."/>
            <person name="Klenk H.-P."/>
            <person name="Eisen J.A."/>
        </authorList>
    </citation>
    <scope>NUCLEOTIDE SEQUENCE [LARGE SCALE GENOMIC DNA]</scope>
    <source>
        <strain evidence="12">ATCC BAA-1392 / DSM 18658 / VKM B-2454 / MOB10</strain>
    </source>
</reference>
<dbReference type="GO" id="GO:0009103">
    <property type="term" value="P:lipopolysaccharide biosynthetic process"/>
    <property type="evidence" value="ECO:0007669"/>
    <property type="project" value="UniProtKB-ARBA"/>
</dbReference>
<keyword evidence="12" id="KW-1185">Reference proteome</keyword>
<dbReference type="STRING" id="886293.Sinac_7460"/>
<dbReference type="EMBL" id="CP003364">
    <property type="protein sequence ID" value="AGA31494.1"/>
    <property type="molecule type" value="Genomic_DNA"/>
</dbReference>
<sequence length="482" mass="54042">MRPGPGWWWNEVAIDPTRGFGVRSGAPRTRPLNDHPSFRHPMAEPRAIERFASLALVLEWAFGLRVLAADLVQWYTQRKGVLCVFPDTKAYWYLAGTIRDGAPYEVLDWGEIPHFALRTPGYPLFLAACRFLFGDRPIAVRLVQAGLGVLCVWLVYRLTGQFVPEREGEERRRWTPPLVAAALVAFHPYFIVTSALILTEALFLPLMLFGLWALAVLWAGDDLTPRRYQRAWALGAGLAWGAAVLVRPSWALFPPTALLVWVVASGRGQRVAAIRWAGLVVLGGLIVMAPWWVRNERLFGRFVPTAIWTGASLYDGLNPRATGASDMDFMNEPELWPLDEETQDALLRDRALAFVRARPGRALGLAVVKFARYWSPWPNAESFRSPLVTLASASFTIPLFVLMARGLWDRRRDPRALVILAGPLLYFCALHMVFASSMRYRIPAEMPAMALAAIGASRGSHRLARDRNRSESVAEGESHRSF</sequence>
<keyword evidence="7 9" id="KW-0472">Membrane</keyword>
<keyword evidence="5 9" id="KW-0812">Transmembrane</keyword>
<dbReference type="eggNOG" id="COG1807">
    <property type="taxonomic scope" value="Bacteria"/>
</dbReference>
<feature type="transmembrane region" description="Helical" evidence="9">
    <location>
        <begin position="414"/>
        <end position="434"/>
    </location>
</feature>
<evidence type="ECO:0000256" key="5">
    <source>
        <dbReference type="ARBA" id="ARBA00022692"/>
    </source>
</evidence>
<evidence type="ECO:0000256" key="1">
    <source>
        <dbReference type="ARBA" id="ARBA00004651"/>
    </source>
</evidence>
<dbReference type="GO" id="GO:0016763">
    <property type="term" value="F:pentosyltransferase activity"/>
    <property type="evidence" value="ECO:0007669"/>
    <property type="project" value="TreeGrafter"/>
</dbReference>
<evidence type="ECO:0000256" key="9">
    <source>
        <dbReference type="SAM" id="Phobius"/>
    </source>
</evidence>
<dbReference type="AlphaFoldDB" id="L0DQ51"/>
<evidence type="ECO:0000313" key="11">
    <source>
        <dbReference type="EMBL" id="AGA31494.1"/>
    </source>
</evidence>
<feature type="transmembrane region" description="Helical" evidence="9">
    <location>
        <begin position="138"/>
        <end position="156"/>
    </location>
</feature>
<evidence type="ECO:0000256" key="4">
    <source>
        <dbReference type="ARBA" id="ARBA00022679"/>
    </source>
</evidence>
<dbReference type="Proteomes" id="UP000010798">
    <property type="component" value="Chromosome"/>
</dbReference>
<feature type="transmembrane region" description="Helical" evidence="9">
    <location>
        <begin position="387"/>
        <end position="408"/>
    </location>
</feature>
<evidence type="ECO:0000256" key="2">
    <source>
        <dbReference type="ARBA" id="ARBA00022475"/>
    </source>
</evidence>
<proteinExistence type="predicted"/>
<keyword evidence="4 11" id="KW-0808">Transferase</keyword>
<keyword evidence="6 9" id="KW-1133">Transmembrane helix</keyword>
<dbReference type="InterPro" id="IPR038731">
    <property type="entry name" value="RgtA/B/C-like"/>
</dbReference>
<comment type="subcellular location">
    <subcellularLocation>
        <location evidence="1">Cell membrane</location>
        <topology evidence="1">Multi-pass membrane protein</topology>
    </subcellularLocation>
</comment>
<dbReference type="KEGG" id="saci:Sinac_7460"/>
<dbReference type="PANTHER" id="PTHR33908:SF11">
    <property type="entry name" value="MEMBRANE PROTEIN"/>
    <property type="match status" value="1"/>
</dbReference>
<feature type="compositionally biased region" description="Basic and acidic residues" evidence="8">
    <location>
        <begin position="463"/>
        <end position="482"/>
    </location>
</feature>
<keyword evidence="2" id="KW-1003">Cell membrane</keyword>
<evidence type="ECO:0000259" key="10">
    <source>
        <dbReference type="Pfam" id="PF13231"/>
    </source>
</evidence>
<feature type="transmembrane region" description="Helical" evidence="9">
    <location>
        <begin position="177"/>
        <end position="197"/>
    </location>
</feature>
<evidence type="ECO:0000313" key="12">
    <source>
        <dbReference type="Proteomes" id="UP000010798"/>
    </source>
</evidence>
<dbReference type="Pfam" id="PF13231">
    <property type="entry name" value="PMT_2"/>
    <property type="match status" value="1"/>
</dbReference>
<gene>
    <name evidence="11" type="ordered locus">Sinac_7460</name>
</gene>
<evidence type="ECO:0000256" key="3">
    <source>
        <dbReference type="ARBA" id="ARBA00022676"/>
    </source>
</evidence>
<feature type="region of interest" description="Disordered" evidence="8">
    <location>
        <begin position="462"/>
        <end position="482"/>
    </location>
</feature>
<dbReference type="GO" id="GO:0005886">
    <property type="term" value="C:plasma membrane"/>
    <property type="evidence" value="ECO:0007669"/>
    <property type="project" value="UniProtKB-SubCell"/>
</dbReference>